<comment type="caution">
    <text evidence="1">The sequence shown here is derived from an EMBL/GenBank/DDBJ whole genome shotgun (WGS) entry which is preliminary data.</text>
</comment>
<accession>A0A328YRF9</accession>
<name>A0A328YRF9_9FLAO</name>
<reference evidence="1 2" key="1">
    <citation type="submission" date="2018-06" db="EMBL/GenBank/DDBJ databases">
        <title>Genomic Encyclopedia of Archaeal and Bacterial Type Strains, Phase II (KMG-II): from individual species to whole genera.</title>
        <authorList>
            <person name="Goeker M."/>
        </authorList>
    </citation>
    <scope>NUCLEOTIDE SEQUENCE [LARGE SCALE GENOMIC DNA]</scope>
    <source>
        <strain evidence="1 2">DSM 25663</strain>
    </source>
</reference>
<protein>
    <submittedName>
        <fullName evidence="1">Uncharacterized protein</fullName>
    </submittedName>
</protein>
<sequence length="170" mass="19161">MILIYCLTNFLTMSITNLNNSHLTTAQTTTAKDALTTLENALAVVNVNLSAEDRQRYGSINEQNKLLVNKVMDYHTSQPTLQTPHVDWVEFSNDFASRAQLESMIARLESLTTRLKNAKILHDYDNYQAALADYAYTNFMAGTGTVGYETKMNELKQFFSRTSSGDQKTP</sequence>
<organism evidence="1 2">
    <name type="scientific">Flavobacterium aciduliphilum</name>
    <dbReference type="NCBI Taxonomy" id="1101402"/>
    <lineage>
        <taxon>Bacteria</taxon>
        <taxon>Pseudomonadati</taxon>
        <taxon>Bacteroidota</taxon>
        <taxon>Flavobacteriia</taxon>
        <taxon>Flavobacteriales</taxon>
        <taxon>Flavobacteriaceae</taxon>
        <taxon>Flavobacterium</taxon>
    </lineage>
</organism>
<proteinExistence type="predicted"/>
<keyword evidence="2" id="KW-1185">Reference proteome</keyword>
<evidence type="ECO:0000313" key="2">
    <source>
        <dbReference type="Proteomes" id="UP000248840"/>
    </source>
</evidence>
<gene>
    <name evidence="1" type="ORF">CLV55_101427</name>
</gene>
<evidence type="ECO:0000313" key="1">
    <source>
        <dbReference type="EMBL" id="RAR75723.1"/>
    </source>
</evidence>
<dbReference type="EMBL" id="QLSZ01000001">
    <property type="protein sequence ID" value="RAR75723.1"/>
    <property type="molecule type" value="Genomic_DNA"/>
</dbReference>
<dbReference type="Proteomes" id="UP000248840">
    <property type="component" value="Unassembled WGS sequence"/>
</dbReference>
<dbReference type="AlphaFoldDB" id="A0A328YRF9"/>